<evidence type="ECO:0000256" key="1">
    <source>
        <dbReference type="SAM" id="Phobius"/>
    </source>
</evidence>
<comment type="caution">
    <text evidence="3">The sequence shown here is derived from an EMBL/GenBank/DDBJ whole genome shotgun (WGS) entry which is preliminary data.</text>
</comment>
<dbReference type="Pfam" id="PF07331">
    <property type="entry name" value="TctB"/>
    <property type="match status" value="1"/>
</dbReference>
<name>A0A7X6DC24_9BURK</name>
<keyword evidence="1" id="KW-0472">Membrane</keyword>
<evidence type="ECO:0000313" key="4">
    <source>
        <dbReference type="Proteomes" id="UP000521868"/>
    </source>
</evidence>
<reference evidence="3 4" key="1">
    <citation type="journal article" date="2020" name="Nature">
        <title>Bacterial chemolithoautotrophy via manganese oxidation.</title>
        <authorList>
            <person name="Yu H."/>
            <person name="Leadbetter J.R."/>
        </authorList>
    </citation>
    <scope>NUCLEOTIDE SEQUENCE [LARGE SCALE GENOMIC DNA]</scope>
    <source>
        <strain evidence="3 4">RBP-1</strain>
    </source>
</reference>
<dbReference type="EMBL" id="VTOX01000001">
    <property type="protein sequence ID" value="NKE64422.1"/>
    <property type="molecule type" value="Genomic_DNA"/>
</dbReference>
<feature type="transmembrane region" description="Helical" evidence="1">
    <location>
        <begin position="101"/>
        <end position="117"/>
    </location>
</feature>
<feature type="transmembrane region" description="Helical" evidence="1">
    <location>
        <begin position="124"/>
        <end position="143"/>
    </location>
</feature>
<dbReference type="AlphaFoldDB" id="A0A7X6DC24"/>
<feature type="transmembrane region" description="Helical" evidence="1">
    <location>
        <begin position="77"/>
        <end position="95"/>
    </location>
</feature>
<protein>
    <submittedName>
        <fullName evidence="3">Tripartite tricarboxylate transporter TctB family protein</fullName>
    </submittedName>
</protein>
<keyword evidence="1" id="KW-0812">Transmembrane</keyword>
<dbReference type="InterPro" id="IPR009936">
    <property type="entry name" value="DUF1468"/>
</dbReference>
<keyword evidence="4" id="KW-1185">Reference proteome</keyword>
<accession>A0A7X6DC24</accession>
<dbReference type="Proteomes" id="UP000521868">
    <property type="component" value="Unassembled WGS sequence"/>
</dbReference>
<organism evidence="3 4">
    <name type="scientific">Ramlibacter lithotrophicus</name>
    <dbReference type="NCBI Taxonomy" id="2606681"/>
    <lineage>
        <taxon>Bacteria</taxon>
        <taxon>Pseudomonadati</taxon>
        <taxon>Pseudomonadota</taxon>
        <taxon>Betaproteobacteria</taxon>
        <taxon>Burkholderiales</taxon>
        <taxon>Comamonadaceae</taxon>
        <taxon>Ramlibacter</taxon>
    </lineage>
</organism>
<evidence type="ECO:0000259" key="2">
    <source>
        <dbReference type="Pfam" id="PF07331"/>
    </source>
</evidence>
<dbReference type="RefSeq" id="WP_168105513.1">
    <property type="nucleotide sequence ID" value="NZ_VTOX01000001.1"/>
</dbReference>
<proteinExistence type="predicted"/>
<evidence type="ECO:0000313" key="3">
    <source>
        <dbReference type="EMBL" id="NKE64422.1"/>
    </source>
</evidence>
<feature type="transmembrane region" description="Helical" evidence="1">
    <location>
        <begin position="35"/>
        <end position="56"/>
    </location>
</feature>
<gene>
    <name evidence="3" type="ORF">RAMLITH_01195</name>
</gene>
<sequence>MKLNDAIFGLALLALGVAVLFGVQGFPKIPGQPVGPALFPGLIAAGLCIAGVLLVVQGLRRQAGQPWLAWDNWVRSPRHGAALAVLLGSVLFYIAAADLLGFLPTAALILLLLFGVLRVPVPRAVLLAAVVSLAIHFAFYKLLRVPLPWGVLAPYAW</sequence>
<keyword evidence="1" id="KW-1133">Transmembrane helix</keyword>
<feature type="domain" description="DUF1468" evidence="2">
    <location>
        <begin position="7"/>
        <end position="148"/>
    </location>
</feature>